<dbReference type="Pfam" id="PF01695">
    <property type="entry name" value="IstB_IS21"/>
    <property type="match status" value="1"/>
</dbReference>
<dbReference type="InterPro" id="IPR027417">
    <property type="entry name" value="P-loop_NTPase"/>
</dbReference>
<dbReference type="GO" id="GO:0005524">
    <property type="term" value="F:ATP binding"/>
    <property type="evidence" value="ECO:0007669"/>
    <property type="project" value="UniProtKB-KW"/>
</dbReference>
<gene>
    <name evidence="2" type="ORF">Tchar_02501</name>
</gene>
<dbReference type="Gene3D" id="3.40.50.300">
    <property type="entry name" value="P-loop containing nucleotide triphosphate hydrolases"/>
    <property type="match status" value="1"/>
</dbReference>
<accession>A0A554X2H9</accession>
<evidence type="ECO:0000259" key="1">
    <source>
        <dbReference type="Pfam" id="PF01695"/>
    </source>
</evidence>
<comment type="caution">
    <text evidence="2">The sequence shown here is derived from an EMBL/GenBank/DDBJ whole genome shotgun (WGS) entry which is preliminary data.</text>
</comment>
<dbReference type="Proteomes" id="UP000318294">
    <property type="component" value="Unassembled WGS sequence"/>
</dbReference>
<reference evidence="2 3" key="1">
    <citation type="submission" date="2019-07" db="EMBL/GenBank/DDBJ databases">
        <title>Tepidimonas charontis SPSP-6 draft genome.</title>
        <authorList>
            <person name="Da Costa M.S."/>
            <person name="Froufe H.J.C."/>
            <person name="Egas C."/>
            <person name="Albuquerque L."/>
        </authorList>
    </citation>
    <scope>NUCLEOTIDE SEQUENCE [LARGE SCALE GENOMIC DNA]</scope>
    <source>
        <strain evidence="2 3">SPSP-6</strain>
    </source>
</reference>
<sequence length="67" mass="7343">MLITSNRPVGEWGQVFGDAVAATAILDRLLHHSQVITIRGDSYRLRDKRRSGLLQKAAAPTPITSES</sequence>
<dbReference type="InterPro" id="IPR002611">
    <property type="entry name" value="IstB_ATP-bd"/>
</dbReference>
<keyword evidence="2" id="KW-0547">Nucleotide-binding</keyword>
<organism evidence="2 3">
    <name type="scientific">Tepidimonas charontis</name>
    <dbReference type="NCBI Taxonomy" id="2267262"/>
    <lineage>
        <taxon>Bacteria</taxon>
        <taxon>Pseudomonadati</taxon>
        <taxon>Pseudomonadota</taxon>
        <taxon>Betaproteobacteria</taxon>
        <taxon>Burkholderiales</taxon>
        <taxon>Tepidimonas</taxon>
    </lineage>
</organism>
<keyword evidence="2" id="KW-0067">ATP-binding</keyword>
<name>A0A554X2H9_9BURK</name>
<feature type="domain" description="IstB-like ATP-binding" evidence="1">
    <location>
        <begin position="1"/>
        <end position="51"/>
    </location>
</feature>
<dbReference type="EMBL" id="VJON01000059">
    <property type="protein sequence ID" value="TSE30060.1"/>
    <property type="molecule type" value="Genomic_DNA"/>
</dbReference>
<dbReference type="AlphaFoldDB" id="A0A554X2H9"/>
<protein>
    <submittedName>
        <fullName evidence="2">Insertion sequence IS5376 putative ATP-binding protein</fullName>
    </submittedName>
</protein>
<keyword evidence="3" id="KW-1185">Reference proteome</keyword>
<evidence type="ECO:0000313" key="3">
    <source>
        <dbReference type="Proteomes" id="UP000318294"/>
    </source>
</evidence>
<proteinExistence type="predicted"/>
<evidence type="ECO:0000313" key="2">
    <source>
        <dbReference type="EMBL" id="TSE30060.1"/>
    </source>
</evidence>